<feature type="domain" description="DnaB/C C-terminal" evidence="3">
    <location>
        <begin position="179"/>
        <end position="246"/>
    </location>
</feature>
<evidence type="ECO:0000256" key="1">
    <source>
        <dbReference type="ARBA" id="ARBA00093462"/>
    </source>
</evidence>
<dbReference type="OrthoDB" id="3199595at2"/>
<evidence type="ECO:0000256" key="2">
    <source>
        <dbReference type="SAM" id="MobiDB-lite"/>
    </source>
</evidence>
<sequence length="304" mass="36413">MAKAKFRMVYTNFWNDPYVSEEMTPEDKYFFLYLLTNEHTTQIGIYGITKKQIAFELGYSIESVNALMQRFIDHHKLIKYNLETREIAIKNWGKYNFNKGGKPVLDCVRSEIKNVKDTSLISYVAASIQNYLIKEIYDSYNDTPTIRGQEKEQQEEEEEEQQQQQDIKLSSNSSQKLFNLFTKRLNKLPCEQLQEDINYFLESYFDEELIVEAFNRVLLDKKIESKERYADGILRNWKLEGITTYQLLVEKESRKQLQYKNKHSKKEVIPEWFYNRNQQNLSEQHQEPIDFEAERQRVLEKLGR</sequence>
<dbReference type="Gene3D" id="1.10.10.630">
    <property type="entry name" value="DnaD domain-like"/>
    <property type="match status" value="1"/>
</dbReference>
<name>A0A3S0QYB3_9BACI</name>
<dbReference type="Proteomes" id="UP000276349">
    <property type="component" value="Unassembled WGS sequence"/>
</dbReference>
<dbReference type="NCBIfam" id="TIGR01446">
    <property type="entry name" value="DnaD_dom"/>
    <property type="match status" value="1"/>
</dbReference>
<dbReference type="Pfam" id="PF07261">
    <property type="entry name" value="DnaB_2"/>
    <property type="match status" value="1"/>
</dbReference>
<evidence type="ECO:0000259" key="3">
    <source>
        <dbReference type="Pfam" id="PF07261"/>
    </source>
</evidence>
<dbReference type="AlphaFoldDB" id="A0A3S0QYB3"/>
<reference evidence="4 5" key="1">
    <citation type="submission" date="2018-12" db="EMBL/GenBank/DDBJ databases">
        <authorList>
            <person name="Yu L."/>
        </authorList>
    </citation>
    <scope>NUCLEOTIDE SEQUENCE [LARGE SCALE GENOMIC DNA]</scope>
    <source>
        <strain evidence="4 5">S5H2222</strain>
    </source>
</reference>
<gene>
    <name evidence="4" type="ORF">EKG35_00160</name>
</gene>
<proteinExistence type="inferred from homology"/>
<comment type="similarity">
    <text evidence="1">Belongs to the DnaB/DnaD family.</text>
</comment>
<feature type="region of interest" description="Disordered" evidence="2">
    <location>
        <begin position="144"/>
        <end position="169"/>
    </location>
</feature>
<keyword evidence="5" id="KW-1185">Reference proteome</keyword>
<dbReference type="RefSeq" id="WP_126292295.1">
    <property type="nucleotide sequence ID" value="NZ_JAXUAO010000002.1"/>
</dbReference>
<dbReference type="InterPro" id="IPR053162">
    <property type="entry name" value="DnaD"/>
</dbReference>
<comment type="caution">
    <text evidence="4">The sequence shown here is derived from an EMBL/GenBank/DDBJ whole genome shotgun (WGS) entry which is preliminary data.</text>
</comment>
<dbReference type="InterPro" id="IPR006343">
    <property type="entry name" value="DnaB/C_C"/>
</dbReference>
<protein>
    <submittedName>
        <fullName evidence="4">DnaD domain protein</fullName>
    </submittedName>
</protein>
<dbReference type="SUPFAM" id="SSF158499">
    <property type="entry name" value="DnaD domain-like"/>
    <property type="match status" value="1"/>
</dbReference>
<dbReference type="EMBL" id="RXNR01000001">
    <property type="protein sequence ID" value="RTQ96498.1"/>
    <property type="molecule type" value="Genomic_DNA"/>
</dbReference>
<dbReference type="InterPro" id="IPR034829">
    <property type="entry name" value="DnaD-like_sf"/>
</dbReference>
<evidence type="ECO:0000313" key="5">
    <source>
        <dbReference type="Proteomes" id="UP000276349"/>
    </source>
</evidence>
<accession>A0A3S0QYB3</accession>
<dbReference type="PANTHER" id="PTHR37293:SF5">
    <property type="entry name" value="DNA REPLICATION PROTEIN"/>
    <property type="match status" value="1"/>
</dbReference>
<dbReference type="PANTHER" id="PTHR37293">
    <property type="entry name" value="PHAGE REPLICATION PROTEIN-RELATED"/>
    <property type="match status" value="1"/>
</dbReference>
<organism evidence="4 5">
    <name type="scientific">Lysinibacillus telephonicus</name>
    <dbReference type="NCBI Taxonomy" id="1714840"/>
    <lineage>
        <taxon>Bacteria</taxon>
        <taxon>Bacillati</taxon>
        <taxon>Bacillota</taxon>
        <taxon>Bacilli</taxon>
        <taxon>Bacillales</taxon>
        <taxon>Bacillaceae</taxon>
        <taxon>Lysinibacillus</taxon>
    </lineage>
</organism>
<evidence type="ECO:0000313" key="4">
    <source>
        <dbReference type="EMBL" id="RTQ96498.1"/>
    </source>
</evidence>